<reference evidence="2" key="1">
    <citation type="journal article" date="2019" name="Int. J. Syst. Evol. Microbiol.">
        <title>The Global Catalogue of Microorganisms (GCM) 10K type strain sequencing project: providing services to taxonomists for standard genome sequencing and annotation.</title>
        <authorList>
            <consortium name="The Broad Institute Genomics Platform"/>
            <consortium name="The Broad Institute Genome Sequencing Center for Infectious Disease"/>
            <person name="Wu L."/>
            <person name="Ma J."/>
        </authorList>
    </citation>
    <scope>NUCLEOTIDE SEQUENCE [LARGE SCALE GENOMIC DNA]</scope>
    <source>
        <strain evidence="2">CGMCC 4.7277</strain>
    </source>
</reference>
<dbReference type="Proteomes" id="UP001596084">
    <property type="component" value="Unassembled WGS sequence"/>
</dbReference>
<sequence>MRLQLNLHQGPARNIFLNHGPRHEAPAQSRTQKRVLGAEVSQVKGAWSGPARSHWVPYGNAPVADLPARSMVGGLHFIAHLTLPYGRVLHDHLVC</sequence>
<name>A0ABW0QAR2_9BURK</name>
<organism evidence="1 2">
    <name type="scientific">Polaromonas jejuensis</name>
    <dbReference type="NCBI Taxonomy" id="457502"/>
    <lineage>
        <taxon>Bacteria</taxon>
        <taxon>Pseudomonadati</taxon>
        <taxon>Pseudomonadota</taxon>
        <taxon>Betaproteobacteria</taxon>
        <taxon>Burkholderiales</taxon>
        <taxon>Comamonadaceae</taxon>
        <taxon>Polaromonas</taxon>
    </lineage>
</organism>
<dbReference type="Gene3D" id="2.40.400.10">
    <property type="entry name" value="Acetoacetate decarboxylase-like"/>
    <property type="match status" value="1"/>
</dbReference>
<protein>
    <submittedName>
        <fullName evidence="1">Acetoacetate decarboxylase family protein</fullName>
    </submittedName>
</protein>
<comment type="caution">
    <text evidence="1">The sequence shown here is derived from an EMBL/GenBank/DDBJ whole genome shotgun (WGS) entry which is preliminary data.</text>
</comment>
<evidence type="ECO:0000313" key="2">
    <source>
        <dbReference type="Proteomes" id="UP001596084"/>
    </source>
</evidence>
<keyword evidence="2" id="KW-1185">Reference proteome</keyword>
<dbReference type="SUPFAM" id="SSF160104">
    <property type="entry name" value="Acetoacetate decarboxylase-like"/>
    <property type="match status" value="1"/>
</dbReference>
<accession>A0ABW0QAR2</accession>
<dbReference type="EMBL" id="JBHSMX010000018">
    <property type="protein sequence ID" value="MFC5521633.1"/>
    <property type="molecule type" value="Genomic_DNA"/>
</dbReference>
<dbReference type="InterPro" id="IPR010451">
    <property type="entry name" value="Acetoacetate_decarboxylase"/>
</dbReference>
<evidence type="ECO:0000313" key="1">
    <source>
        <dbReference type="EMBL" id="MFC5521633.1"/>
    </source>
</evidence>
<gene>
    <name evidence="1" type="ORF">ACFPP7_12000</name>
</gene>
<dbReference type="Pfam" id="PF06314">
    <property type="entry name" value="ADC"/>
    <property type="match status" value="1"/>
</dbReference>
<proteinExistence type="predicted"/>
<dbReference type="RefSeq" id="WP_157090333.1">
    <property type="nucleotide sequence ID" value="NZ_JBHSMX010000018.1"/>
</dbReference>
<dbReference type="InterPro" id="IPR023375">
    <property type="entry name" value="ADC_dom_sf"/>
</dbReference>